<dbReference type="PROSITE" id="PS50214">
    <property type="entry name" value="DISINTEGRIN_2"/>
    <property type="match status" value="1"/>
</dbReference>
<feature type="domain" description="Peptidase M12B" evidence="7">
    <location>
        <begin position="214"/>
        <end position="448"/>
    </location>
</feature>
<dbReference type="Pfam" id="PF13574">
    <property type="entry name" value="Reprolysin_2"/>
    <property type="match status" value="1"/>
</dbReference>
<dbReference type="InterPro" id="IPR001590">
    <property type="entry name" value="Peptidase_M12B"/>
</dbReference>
<keyword evidence="4" id="KW-0472">Membrane</keyword>
<dbReference type="PANTHER" id="PTHR45702:SF6">
    <property type="entry name" value="DISINTEGRIN AND METALLOPROTEINASE DOMAIN-CONTAINING PROTEIN 17"/>
    <property type="match status" value="1"/>
</dbReference>
<feature type="compositionally biased region" description="Low complexity" evidence="3">
    <location>
        <begin position="700"/>
        <end position="712"/>
    </location>
</feature>
<dbReference type="SUPFAM" id="SSF55486">
    <property type="entry name" value="Metalloproteases ('zincins'), catalytic domain"/>
    <property type="match status" value="1"/>
</dbReference>
<dbReference type="GO" id="GO:0007219">
    <property type="term" value="P:Notch signaling pathway"/>
    <property type="evidence" value="ECO:0007669"/>
    <property type="project" value="TreeGrafter"/>
</dbReference>
<feature type="chain" id="PRO_5043819438" evidence="5">
    <location>
        <begin position="19"/>
        <end position="726"/>
    </location>
</feature>
<dbReference type="PANTHER" id="PTHR45702">
    <property type="entry name" value="ADAM10/ADAM17 METALLOPEPTIDASE FAMILY MEMBER"/>
    <property type="match status" value="1"/>
</dbReference>
<evidence type="ECO:0000256" key="2">
    <source>
        <dbReference type="PROSITE-ProRule" id="PRU00276"/>
    </source>
</evidence>
<dbReference type="GO" id="GO:0004222">
    <property type="term" value="F:metalloendopeptidase activity"/>
    <property type="evidence" value="ECO:0007669"/>
    <property type="project" value="InterPro"/>
</dbReference>
<dbReference type="Pfam" id="PF16698">
    <property type="entry name" value="ADAM17_MPD"/>
    <property type="match status" value="1"/>
</dbReference>
<feature type="signal peptide" evidence="5">
    <location>
        <begin position="1"/>
        <end position="18"/>
    </location>
</feature>
<feature type="transmembrane region" description="Helical" evidence="4">
    <location>
        <begin position="644"/>
        <end position="666"/>
    </location>
</feature>
<comment type="caution">
    <text evidence="8">The sequence shown here is derived from an EMBL/GenBank/DDBJ whole genome shotgun (WGS) entry which is preliminary data.</text>
</comment>
<dbReference type="Gene3D" id="4.10.70.30">
    <property type="match status" value="1"/>
</dbReference>
<dbReference type="SMART" id="SM00050">
    <property type="entry name" value="DISIN"/>
    <property type="match status" value="1"/>
</dbReference>
<dbReference type="InterPro" id="IPR051489">
    <property type="entry name" value="ADAM_Metalloproteinase"/>
</dbReference>
<feature type="region of interest" description="Disordered" evidence="3">
    <location>
        <begin position="700"/>
        <end position="726"/>
    </location>
</feature>
<dbReference type="CDD" id="cd14246">
    <property type="entry name" value="ADAM17_MPD"/>
    <property type="match status" value="1"/>
</dbReference>
<keyword evidence="4" id="KW-1133">Transmembrane helix</keyword>
<reference evidence="8 9" key="1">
    <citation type="submission" date="2024-04" db="EMBL/GenBank/DDBJ databases">
        <authorList>
            <consortium name="Genoscope - CEA"/>
            <person name="William W."/>
        </authorList>
    </citation>
    <scope>NUCLEOTIDE SEQUENCE [LARGE SCALE GENOMIC DNA]</scope>
</reference>
<dbReference type="Pfam" id="PF00200">
    <property type="entry name" value="Disintegrin"/>
    <property type="match status" value="1"/>
</dbReference>
<comment type="caution">
    <text evidence="2">Lacks conserved residue(s) required for the propagation of feature annotation.</text>
</comment>
<protein>
    <submittedName>
        <fullName evidence="8">Uncharacterized protein</fullName>
    </submittedName>
</protein>
<dbReference type="GO" id="GO:0005886">
    <property type="term" value="C:plasma membrane"/>
    <property type="evidence" value="ECO:0007669"/>
    <property type="project" value="TreeGrafter"/>
</dbReference>
<dbReference type="PROSITE" id="PS50215">
    <property type="entry name" value="ADAM_MEPRO"/>
    <property type="match status" value="1"/>
</dbReference>
<evidence type="ECO:0000256" key="3">
    <source>
        <dbReference type="SAM" id="MobiDB-lite"/>
    </source>
</evidence>
<evidence type="ECO:0000259" key="7">
    <source>
        <dbReference type="PROSITE" id="PS50215"/>
    </source>
</evidence>
<dbReference type="InterPro" id="IPR024079">
    <property type="entry name" value="MetalloPept_cat_dom_sf"/>
</dbReference>
<keyword evidence="9" id="KW-1185">Reference proteome</keyword>
<dbReference type="InterPro" id="IPR032029">
    <property type="entry name" value="ADAM17_MPD"/>
</dbReference>
<organism evidence="8 9">
    <name type="scientific">Lymnaea stagnalis</name>
    <name type="common">Great pond snail</name>
    <name type="synonym">Helix stagnalis</name>
    <dbReference type="NCBI Taxonomy" id="6523"/>
    <lineage>
        <taxon>Eukaryota</taxon>
        <taxon>Metazoa</taxon>
        <taxon>Spiralia</taxon>
        <taxon>Lophotrochozoa</taxon>
        <taxon>Mollusca</taxon>
        <taxon>Gastropoda</taxon>
        <taxon>Heterobranchia</taxon>
        <taxon>Euthyneura</taxon>
        <taxon>Panpulmonata</taxon>
        <taxon>Hygrophila</taxon>
        <taxon>Lymnaeoidea</taxon>
        <taxon>Lymnaeidae</taxon>
        <taxon>Lymnaea</taxon>
    </lineage>
</organism>
<evidence type="ECO:0000259" key="6">
    <source>
        <dbReference type="PROSITE" id="PS50214"/>
    </source>
</evidence>
<name>A0AAV2I9N6_LYMST</name>
<dbReference type="Gene3D" id="3.40.390.10">
    <property type="entry name" value="Collagenase (Catalytic Domain)"/>
    <property type="match status" value="1"/>
</dbReference>
<dbReference type="EMBL" id="CAXITT010000553">
    <property type="protein sequence ID" value="CAL1543516.1"/>
    <property type="molecule type" value="Genomic_DNA"/>
</dbReference>
<gene>
    <name evidence="8" type="ORF">GSLYS_00017050001</name>
</gene>
<keyword evidence="5" id="KW-0732">Signal</keyword>
<accession>A0AAV2I9N6</accession>
<evidence type="ECO:0000256" key="5">
    <source>
        <dbReference type="SAM" id="SignalP"/>
    </source>
</evidence>
<dbReference type="AlphaFoldDB" id="A0AAV2I9N6"/>
<evidence type="ECO:0000313" key="8">
    <source>
        <dbReference type="EMBL" id="CAL1543516.1"/>
    </source>
</evidence>
<dbReference type="Proteomes" id="UP001497497">
    <property type="component" value="Unassembled WGS sequence"/>
</dbReference>
<dbReference type="InterPro" id="IPR036436">
    <property type="entry name" value="Disintegrin_dom_sf"/>
</dbReference>
<feature type="domain" description="Disintegrin" evidence="6">
    <location>
        <begin position="452"/>
        <end position="541"/>
    </location>
</feature>
<evidence type="ECO:0000313" key="9">
    <source>
        <dbReference type="Proteomes" id="UP001497497"/>
    </source>
</evidence>
<keyword evidence="4" id="KW-0812">Transmembrane</keyword>
<dbReference type="FunFam" id="4.10.70.10:FF:000003">
    <property type="entry name" value="Disintegrin and metalloproteinase domain-containing protein 17"/>
    <property type="match status" value="1"/>
</dbReference>
<dbReference type="GO" id="GO:0006509">
    <property type="term" value="P:membrane protein ectodomain proteolysis"/>
    <property type="evidence" value="ECO:0007669"/>
    <property type="project" value="TreeGrafter"/>
</dbReference>
<dbReference type="Gene3D" id="4.10.70.10">
    <property type="entry name" value="Disintegrin domain"/>
    <property type="match status" value="1"/>
</dbReference>
<sequence>MSVLFHFTVSVLWITAHAAIHEKVKYHELIGVHQSHVRNRRSADQDFGELVKEFNFQAFNRSFNCSLTPRLNFFSANFTLTVYGADGVPREQTFRRDHIYVGTCNGDTDSEIRGTFKEGIFSGSLSYQGQVYGIENAKFHIPTNLEDKEQMIVYRASDVIWPEGQQKNGNGPSFCGNIHTKLNISMSGDGDIVVDEIVKDRAARYRREATPSWNTCKIITVADYKFFKGMGRSDIYDTALYMAGVMDRVDAIYRKTSFNLDSSVSGFGLEIAKMVIYEAATSGFNQAKTDWEPLTLLQYFSRNLEYKTYCAAHLFTHQAFSGNILGLAYIAPSREGAVGGICSPVVRMDNVMSSLNTAWSSTKNQNGDTVLLKQADLVTAHGHNWGAEHDPESGDCSPSTVYSKGKYLMYPYSVSGYDPNNYLFSPCSRDFISRVLKIKGSTCFTAKSYDENQVCGNGRIDTGEECDAGFIGRFNLDKCCDSNCRLINSATCSPLNHECCSNCSMSPAGTTCRSYTGINCLESAVCNGYTLECPAPNYRAENSPCLDKGLCRSGVCVPFCESRNLTACACENLANSCQRCCRNNSSSPCVPFDGKSPLPDGRPCVGGYCQGNVCKPSTVSTIQRLFQFFEDLSIDNVVKFFRSNLVGCVIVFSLLLWVPASTVVWCHDRKHLKKSQKIENIELRQNRSLLHDEDGRLVTKTKTTPSVGTTSPRFRHRQADTSTSEV</sequence>
<keyword evidence="1" id="KW-1015">Disulfide bond</keyword>
<proteinExistence type="predicted"/>
<evidence type="ECO:0000256" key="4">
    <source>
        <dbReference type="SAM" id="Phobius"/>
    </source>
</evidence>
<evidence type="ECO:0000256" key="1">
    <source>
        <dbReference type="ARBA" id="ARBA00023157"/>
    </source>
</evidence>
<dbReference type="SUPFAM" id="SSF57552">
    <property type="entry name" value="Blood coagulation inhibitor (disintegrin)"/>
    <property type="match status" value="1"/>
</dbReference>
<dbReference type="InterPro" id="IPR001762">
    <property type="entry name" value="Disintegrin_dom"/>
</dbReference>